<accession>A0ABS2NKG4</accession>
<name>A0ABS2NKG4_9BACI</name>
<evidence type="ECO:0000313" key="4">
    <source>
        <dbReference type="Proteomes" id="UP001646157"/>
    </source>
</evidence>
<keyword evidence="4" id="KW-1185">Reference proteome</keyword>
<evidence type="ECO:0000256" key="2">
    <source>
        <dbReference type="SAM" id="Phobius"/>
    </source>
</evidence>
<dbReference type="Proteomes" id="UP001646157">
    <property type="component" value="Unassembled WGS sequence"/>
</dbReference>
<gene>
    <name evidence="3" type="ORF">JOC86_004959</name>
</gene>
<keyword evidence="2" id="KW-1133">Transmembrane helix</keyword>
<dbReference type="EMBL" id="JAFBDZ010000011">
    <property type="protein sequence ID" value="MBM7588361.1"/>
    <property type="molecule type" value="Genomic_DNA"/>
</dbReference>
<dbReference type="InterPro" id="IPR047753">
    <property type="entry name" value="YtzI-like"/>
</dbReference>
<keyword evidence="3" id="KW-0132">Cell division</keyword>
<evidence type="ECO:0000256" key="1">
    <source>
        <dbReference type="SAM" id="MobiDB-lite"/>
    </source>
</evidence>
<dbReference type="RefSeq" id="WP_205176201.1">
    <property type="nucleotide sequence ID" value="NZ_JAFBDZ010000011.1"/>
</dbReference>
<feature type="compositionally biased region" description="Basic and acidic residues" evidence="1">
    <location>
        <begin position="39"/>
        <end position="49"/>
    </location>
</feature>
<feature type="region of interest" description="Disordered" evidence="1">
    <location>
        <begin position="39"/>
        <end position="66"/>
    </location>
</feature>
<dbReference type="GO" id="GO:0051301">
    <property type="term" value="P:cell division"/>
    <property type="evidence" value="ECO:0007669"/>
    <property type="project" value="UniProtKB-KW"/>
</dbReference>
<reference evidence="3 4" key="1">
    <citation type="submission" date="2021-01" db="EMBL/GenBank/DDBJ databases">
        <title>Genomic Encyclopedia of Type Strains, Phase IV (KMG-IV): sequencing the most valuable type-strain genomes for metagenomic binning, comparative biology and taxonomic classification.</title>
        <authorList>
            <person name="Goeker M."/>
        </authorList>
    </citation>
    <scope>NUCLEOTIDE SEQUENCE [LARGE SCALE GENOMIC DNA]</scope>
    <source>
        <strain evidence="3 4">DSM 24834</strain>
    </source>
</reference>
<organism evidence="3 4">
    <name type="scientific">Rossellomorea pakistanensis</name>
    <dbReference type="NCBI Taxonomy" id="992288"/>
    <lineage>
        <taxon>Bacteria</taxon>
        <taxon>Bacillati</taxon>
        <taxon>Bacillota</taxon>
        <taxon>Bacilli</taxon>
        <taxon>Bacillales</taxon>
        <taxon>Bacillaceae</taxon>
        <taxon>Rossellomorea</taxon>
    </lineage>
</organism>
<keyword evidence="2" id="KW-0472">Membrane</keyword>
<feature type="transmembrane region" description="Helical" evidence="2">
    <location>
        <begin position="6"/>
        <end position="24"/>
    </location>
</feature>
<keyword evidence="3" id="KW-0131">Cell cycle</keyword>
<dbReference type="NCBIfam" id="NF033232">
    <property type="entry name" value="small_YtzI"/>
    <property type="match status" value="1"/>
</dbReference>
<comment type="caution">
    <text evidence="3">The sequence shown here is derived from an EMBL/GenBank/DDBJ whole genome shotgun (WGS) entry which is preliminary data.</text>
</comment>
<protein>
    <submittedName>
        <fullName evidence="3">Cell division protein FtsL</fullName>
    </submittedName>
</protein>
<sequence>MAFTISLIVSIVIVFIVLILAVVTTSKAYTVKHKVDPIENNPHLKRDENSTGNPLVKEDESPEDDK</sequence>
<proteinExistence type="predicted"/>
<evidence type="ECO:0000313" key="3">
    <source>
        <dbReference type="EMBL" id="MBM7588361.1"/>
    </source>
</evidence>
<keyword evidence="2" id="KW-0812">Transmembrane</keyword>